<protein>
    <submittedName>
        <fullName evidence="2">Uncharacterized protein</fullName>
    </submittedName>
</protein>
<accession>A0ABU3PEI9</accession>
<keyword evidence="3" id="KW-1185">Reference proteome</keyword>
<gene>
    <name evidence="2" type="ORF">RQP53_17030</name>
</gene>
<evidence type="ECO:0000256" key="1">
    <source>
        <dbReference type="SAM" id="MobiDB-lite"/>
    </source>
</evidence>
<dbReference type="EMBL" id="JAVXZY010000007">
    <property type="protein sequence ID" value="MDT9000984.1"/>
    <property type="molecule type" value="Genomic_DNA"/>
</dbReference>
<reference evidence="2" key="1">
    <citation type="submission" date="2023-09" db="EMBL/GenBank/DDBJ databases">
        <title>Paucibacter sp. APW11 Genome sequencing and assembly.</title>
        <authorList>
            <person name="Kim I."/>
        </authorList>
    </citation>
    <scope>NUCLEOTIDE SEQUENCE</scope>
    <source>
        <strain evidence="2">APW11</strain>
    </source>
</reference>
<name>A0ABU3PEI9_9BURK</name>
<organism evidence="2 3">
    <name type="scientific">Roseateles aquae</name>
    <dbReference type="NCBI Taxonomy" id="3077235"/>
    <lineage>
        <taxon>Bacteria</taxon>
        <taxon>Pseudomonadati</taxon>
        <taxon>Pseudomonadota</taxon>
        <taxon>Betaproteobacteria</taxon>
        <taxon>Burkholderiales</taxon>
        <taxon>Sphaerotilaceae</taxon>
        <taxon>Roseateles</taxon>
    </lineage>
</organism>
<dbReference type="Proteomes" id="UP001246372">
    <property type="component" value="Unassembled WGS sequence"/>
</dbReference>
<sequence>MDKQEHAMNYATKTFLTAVLAVTGAVFSALFLAEQADLEQAQRLQLSQPAGHQAQQLGRQTAASGAINS</sequence>
<evidence type="ECO:0000313" key="2">
    <source>
        <dbReference type="EMBL" id="MDT9000984.1"/>
    </source>
</evidence>
<proteinExistence type="predicted"/>
<comment type="caution">
    <text evidence="2">The sequence shown here is derived from an EMBL/GenBank/DDBJ whole genome shotgun (WGS) entry which is preliminary data.</text>
</comment>
<evidence type="ECO:0000313" key="3">
    <source>
        <dbReference type="Proteomes" id="UP001246372"/>
    </source>
</evidence>
<feature type="region of interest" description="Disordered" evidence="1">
    <location>
        <begin position="47"/>
        <end position="69"/>
    </location>
</feature>